<dbReference type="PANTHER" id="PTHR48081">
    <property type="entry name" value="AB HYDROLASE SUPERFAMILY PROTEIN C4A8.06C"/>
    <property type="match status" value="1"/>
</dbReference>
<dbReference type="GO" id="GO:0016787">
    <property type="term" value="F:hydrolase activity"/>
    <property type="evidence" value="ECO:0007669"/>
    <property type="project" value="UniProtKB-KW"/>
</dbReference>
<dbReference type="STRING" id="1806994.A0A507CGA2"/>
<keyword evidence="2" id="KW-0378">Hydrolase</keyword>
<comment type="similarity">
    <text evidence="1">Belongs to the 'GDXG' lipolytic enzyme family.</text>
</comment>
<dbReference type="InterPro" id="IPR013094">
    <property type="entry name" value="AB_hydrolase_3"/>
</dbReference>
<dbReference type="GeneID" id="42001237"/>
<evidence type="ECO:0000256" key="1">
    <source>
        <dbReference type="ARBA" id="ARBA00010515"/>
    </source>
</evidence>
<gene>
    <name evidence="4" type="ORF">SmJEL517_g00010</name>
</gene>
<evidence type="ECO:0000259" key="3">
    <source>
        <dbReference type="Pfam" id="PF07859"/>
    </source>
</evidence>
<dbReference type="SUPFAM" id="SSF53474">
    <property type="entry name" value="alpha/beta-Hydrolases"/>
    <property type="match status" value="1"/>
</dbReference>
<dbReference type="RefSeq" id="XP_031027944.1">
    <property type="nucleotide sequence ID" value="XM_031165940.1"/>
</dbReference>
<evidence type="ECO:0000313" key="4">
    <source>
        <dbReference type="EMBL" id="TPX38229.1"/>
    </source>
</evidence>
<accession>A0A507CGA2</accession>
<dbReference type="AlphaFoldDB" id="A0A507CGA2"/>
<sequence length="372" mass="40924">MAKDQFPQSWGPKLRHVMTKQKQAMKPNASVLESRKLAETVPYKMDGIDLREVQIPRIHAPSLEANVSGIVPAEFVAVNGSNFDSSLPHILYLHGGGYTQGSKESHRVITMRLAKYGIRVLSVSYRLAPEHPYPAALADAYASFKYLLASGVPASRIVVSGDSAGGGLSYALAMYLRDMGEDMPGGLAPLTPWVDLSHFSPAMNINELPESADVIQSNDIGSETNMSDAYCGGEWAQIYVSPILDVPHSSKRKLPPQFIITGTVDRFQLEDTIMAIRRRRSGETVQLYVFKDMFHVFQAYPFLDASTTAIELEAQFVKDVASGTNLASAYFFVEDDGKTVKEETETAVKARAADIVRRGTVQKTKPLALYKL</sequence>
<dbReference type="InterPro" id="IPR050300">
    <property type="entry name" value="GDXG_lipolytic_enzyme"/>
</dbReference>
<dbReference type="Proteomes" id="UP000319731">
    <property type="component" value="Unassembled WGS sequence"/>
</dbReference>
<protein>
    <recommendedName>
        <fullName evidence="3">Alpha/beta hydrolase fold-3 domain-containing protein</fullName>
    </recommendedName>
</protein>
<organism evidence="4 5">
    <name type="scientific">Synchytrium microbalum</name>
    <dbReference type="NCBI Taxonomy" id="1806994"/>
    <lineage>
        <taxon>Eukaryota</taxon>
        <taxon>Fungi</taxon>
        <taxon>Fungi incertae sedis</taxon>
        <taxon>Chytridiomycota</taxon>
        <taxon>Chytridiomycota incertae sedis</taxon>
        <taxon>Chytridiomycetes</taxon>
        <taxon>Synchytriales</taxon>
        <taxon>Synchytriaceae</taxon>
        <taxon>Synchytrium</taxon>
    </lineage>
</organism>
<comment type="caution">
    <text evidence="4">The sequence shown here is derived from an EMBL/GenBank/DDBJ whole genome shotgun (WGS) entry which is preliminary data.</text>
</comment>
<dbReference type="InterPro" id="IPR002168">
    <property type="entry name" value="Lipase_GDXG_HIS_AS"/>
</dbReference>
<dbReference type="Gene3D" id="3.40.50.1820">
    <property type="entry name" value="alpha/beta hydrolase"/>
    <property type="match status" value="1"/>
</dbReference>
<dbReference type="PANTHER" id="PTHR48081:SF8">
    <property type="entry name" value="ALPHA_BETA HYDROLASE FOLD-3 DOMAIN-CONTAINING PROTEIN-RELATED"/>
    <property type="match status" value="1"/>
</dbReference>
<dbReference type="OrthoDB" id="408631at2759"/>
<proteinExistence type="inferred from homology"/>
<dbReference type="PROSITE" id="PS01173">
    <property type="entry name" value="LIPASE_GDXG_HIS"/>
    <property type="match status" value="1"/>
</dbReference>
<dbReference type="InterPro" id="IPR029058">
    <property type="entry name" value="AB_hydrolase_fold"/>
</dbReference>
<evidence type="ECO:0000313" key="5">
    <source>
        <dbReference type="Proteomes" id="UP000319731"/>
    </source>
</evidence>
<feature type="domain" description="Alpha/beta hydrolase fold-3" evidence="3">
    <location>
        <begin position="90"/>
        <end position="298"/>
    </location>
</feature>
<keyword evidence="5" id="KW-1185">Reference proteome</keyword>
<reference evidence="4 5" key="1">
    <citation type="journal article" date="2019" name="Sci. Rep.">
        <title>Comparative genomics of chytrid fungi reveal insights into the obligate biotrophic and pathogenic lifestyle of Synchytrium endobioticum.</title>
        <authorList>
            <person name="van de Vossenberg B.T.L.H."/>
            <person name="Warris S."/>
            <person name="Nguyen H.D.T."/>
            <person name="van Gent-Pelzer M.P.E."/>
            <person name="Joly D.L."/>
            <person name="van de Geest H.C."/>
            <person name="Bonants P.J.M."/>
            <person name="Smith D.S."/>
            <person name="Levesque C.A."/>
            <person name="van der Lee T.A.J."/>
        </authorList>
    </citation>
    <scope>NUCLEOTIDE SEQUENCE [LARGE SCALE GENOMIC DNA]</scope>
    <source>
        <strain evidence="4 5">JEL517</strain>
    </source>
</reference>
<dbReference type="Pfam" id="PF07859">
    <property type="entry name" value="Abhydrolase_3"/>
    <property type="match status" value="1"/>
</dbReference>
<dbReference type="EMBL" id="QEAO01000001">
    <property type="protein sequence ID" value="TPX38229.1"/>
    <property type="molecule type" value="Genomic_DNA"/>
</dbReference>
<name>A0A507CGA2_9FUNG</name>
<evidence type="ECO:0000256" key="2">
    <source>
        <dbReference type="ARBA" id="ARBA00022801"/>
    </source>
</evidence>